<evidence type="ECO:0000256" key="3">
    <source>
        <dbReference type="ARBA" id="ARBA00023163"/>
    </source>
</evidence>
<dbReference type="CDD" id="cd00090">
    <property type="entry name" value="HTH_ARSR"/>
    <property type="match status" value="1"/>
</dbReference>
<dbReference type="Gene3D" id="1.10.10.10">
    <property type="entry name" value="Winged helix-like DNA-binding domain superfamily/Winged helix DNA-binding domain"/>
    <property type="match status" value="1"/>
</dbReference>
<keyword evidence="3" id="KW-0804">Transcription</keyword>
<dbReference type="PANTHER" id="PTHR33154">
    <property type="entry name" value="TRANSCRIPTIONAL REGULATOR, ARSR FAMILY"/>
    <property type="match status" value="1"/>
</dbReference>
<keyword evidence="2" id="KW-0238">DNA-binding</keyword>
<evidence type="ECO:0000259" key="4">
    <source>
        <dbReference type="PROSITE" id="PS50987"/>
    </source>
</evidence>
<dbReference type="InterPro" id="IPR018334">
    <property type="entry name" value="ArsR_HTH"/>
</dbReference>
<dbReference type="OrthoDB" id="9798835at2"/>
<dbReference type="STRING" id="1121324.CLIT_2c02020"/>
<comment type="caution">
    <text evidence="5">The sequence shown here is derived from an EMBL/GenBank/DDBJ whole genome shotgun (WGS) entry which is preliminary data.</text>
</comment>
<dbReference type="GO" id="GO:0003677">
    <property type="term" value="F:DNA binding"/>
    <property type="evidence" value="ECO:0007669"/>
    <property type="project" value="UniProtKB-KW"/>
</dbReference>
<dbReference type="InterPro" id="IPR036388">
    <property type="entry name" value="WH-like_DNA-bd_sf"/>
</dbReference>
<accession>A0A069RHZ1</accession>
<dbReference type="InterPro" id="IPR011991">
    <property type="entry name" value="ArsR-like_HTH"/>
</dbReference>
<dbReference type="Pfam" id="PF01022">
    <property type="entry name" value="HTH_5"/>
    <property type="match status" value="1"/>
</dbReference>
<dbReference type="InterPro" id="IPR036390">
    <property type="entry name" value="WH_DNA-bd_sf"/>
</dbReference>
<dbReference type="AlphaFoldDB" id="A0A069RHZ1"/>
<dbReference type="SUPFAM" id="SSF46785">
    <property type="entry name" value="Winged helix' DNA-binding domain"/>
    <property type="match status" value="1"/>
</dbReference>
<dbReference type="Proteomes" id="UP000027946">
    <property type="component" value="Unassembled WGS sequence"/>
</dbReference>
<feature type="domain" description="HTH arsR-type" evidence="4">
    <location>
        <begin position="1"/>
        <end position="93"/>
    </location>
</feature>
<gene>
    <name evidence="5" type="ORF">CLIT_2c02020</name>
</gene>
<organism evidence="5 6">
    <name type="scientific">Peptoclostridium litorale DSM 5388</name>
    <dbReference type="NCBI Taxonomy" id="1121324"/>
    <lineage>
        <taxon>Bacteria</taxon>
        <taxon>Bacillati</taxon>
        <taxon>Bacillota</taxon>
        <taxon>Clostridia</taxon>
        <taxon>Peptostreptococcales</taxon>
        <taxon>Peptoclostridiaceae</taxon>
        <taxon>Peptoclostridium</taxon>
    </lineage>
</organism>
<dbReference type="GO" id="GO:0003700">
    <property type="term" value="F:DNA-binding transcription factor activity"/>
    <property type="evidence" value="ECO:0007669"/>
    <property type="project" value="InterPro"/>
</dbReference>
<keyword evidence="1" id="KW-0805">Transcription regulation</keyword>
<dbReference type="SMART" id="SM00418">
    <property type="entry name" value="HTH_ARSR"/>
    <property type="match status" value="1"/>
</dbReference>
<dbReference type="PRINTS" id="PR00778">
    <property type="entry name" value="HTHARSR"/>
</dbReference>
<name>A0A069RHZ1_PEPLI</name>
<evidence type="ECO:0000313" key="5">
    <source>
        <dbReference type="EMBL" id="KDR96596.1"/>
    </source>
</evidence>
<reference evidence="5 6" key="1">
    <citation type="submission" date="2014-03" db="EMBL/GenBank/DDBJ databases">
        <title>Genome sequence of Clostridium litorale W6, DSM 5388.</title>
        <authorList>
            <person name="Poehlein A."/>
            <person name="Jagirdar A."/>
            <person name="Khonsari B."/>
            <person name="Chibani C.M."/>
            <person name="Gutierrez Gutierrez D.A."/>
            <person name="Davydova E."/>
            <person name="Alghaithi H.S."/>
            <person name="Nair K.P."/>
            <person name="Dhamotharan K."/>
            <person name="Chandran L."/>
            <person name="G W."/>
            <person name="Daniel R."/>
        </authorList>
    </citation>
    <scope>NUCLEOTIDE SEQUENCE [LARGE SCALE GENOMIC DNA]</scope>
    <source>
        <strain evidence="5 6">W6</strain>
    </source>
</reference>
<dbReference type="eggNOG" id="COG0640">
    <property type="taxonomic scope" value="Bacteria"/>
</dbReference>
<dbReference type="RefSeq" id="WP_052635856.1">
    <property type="nucleotide sequence ID" value="NZ_FSRH01000001.1"/>
</dbReference>
<dbReference type="EMBL" id="JJMM01000002">
    <property type="protein sequence ID" value="KDR96596.1"/>
    <property type="molecule type" value="Genomic_DNA"/>
</dbReference>
<dbReference type="InterPro" id="IPR001845">
    <property type="entry name" value="HTH_ArsR_DNA-bd_dom"/>
</dbReference>
<keyword evidence="6" id="KW-1185">Reference proteome</keyword>
<proteinExistence type="predicted"/>
<sequence>MEEQIEVFKALSDKNRLLIIEMLSCGEMCGNDIMNGLNLTQPTISHHMKILHKSGLVKSRKSGKWTIYSLEDKAFDEIAGFIKRLSSYKEDCICHSVKVSCCPEVILLEKKSK</sequence>
<evidence type="ECO:0000313" key="6">
    <source>
        <dbReference type="Proteomes" id="UP000027946"/>
    </source>
</evidence>
<evidence type="ECO:0000256" key="1">
    <source>
        <dbReference type="ARBA" id="ARBA00023015"/>
    </source>
</evidence>
<protein>
    <submittedName>
        <fullName evidence="5">Regulatory protein, ArsR</fullName>
    </submittedName>
</protein>
<dbReference type="NCBIfam" id="NF033788">
    <property type="entry name" value="HTH_metalloreg"/>
    <property type="match status" value="1"/>
</dbReference>
<dbReference type="PROSITE" id="PS00846">
    <property type="entry name" value="HTH_ARSR_1"/>
    <property type="match status" value="1"/>
</dbReference>
<dbReference type="PROSITE" id="PS50987">
    <property type="entry name" value="HTH_ARSR_2"/>
    <property type="match status" value="1"/>
</dbReference>
<dbReference type="InterPro" id="IPR051081">
    <property type="entry name" value="HTH_MetalResp_TranReg"/>
</dbReference>
<dbReference type="PANTHER" id="PTHR33154:SF18">
    <property type="entry name" value="ARSENICAL RESISTANCE OPERON REPRESSOR"/>
    <property type="match status" value="1"/>
</dbReference>
<evidence type="ECO:0000256" key="2">
    <source>
        <dbReference type="ARBA" id="ARBA00023125"/>
    </source>
</evidence>